<proteinExistence type="predicted"/>
<gene>
    <name evidence="1" type="ORF">GO988_18755</name>
</gene>
<evidence type="ECO:0000313" key="2">
    <source>
        <dbReference type="Proteomes" id="UP000441336"/>
    </source>
</evidence>
<reference evidence="1 2" key="1">
    <citation type="submission" date="2019-12" db="EMBL/GenBank/DDBJ databases">
        <title>Hymenobacter sp. HMF4947 Genome sequencing and assembly.</title>
        <authorList>
            <person name="Kang H."/>
            <person name="Cha I."/>
            <person name="Kim H."/>
            <person name="Joh K."/>
        </authorList>
    </citation>
    <scope>NUCLEOTIDE SEQUENCE [LARGE SCALE GENOMIC DNA]</scope>
    <source>
        <strain evidence="1 2">HMF4947</strain>
    </source>
</reference>
<organism evidence="1 2">
    <name type="scientific">Hymenobacter ginkgonis</name>
    <dbReference type="NCBI Taxonomy" id="2682976"/>
    <lineage>
        <taxon>Bacteria</taxon>
        <taxon>Pseudomonadati</taxon>
        <taxon>Bacteroidota</taxon>
        <taxon>Cytophagia</taxon>
        <taxon>Cytophagales</taxon>
        <taxon>Hymenobacteraceae</taxon>
        <taxon>Hymenobacter</taxon>
    </lineage>
</organism>
<comment type="caution">
    <text evidence="1">The sequence shown here is derived from an EMBL/GenBank/DDBJ whole genome shotgun (WGS) entry which is preliminary data.</text>
</comment>
<accession>A0A7K1TJ65</accession>
<dbReference type="AlphaFoldDB" id="A0A7K1TJ65"/>
<keyword evidence="2" id="KW-1185">Reference proteome</keyword>
<sequence length="127" mass="13560">MNYFSEIESGIQSLFAATSVGFRQDSSVGQNHVANWLGELQNSNDPALRPVALELENLSRAIGSNDPVAMSKSFFLLGHLTSTAALNLHGFAGIGDKLRELSQKLIAAGGNMQIIAKHQGNDTVLAH</sequence>
<dbReference type="Proteomes" id="UP000441336">
    <property type="component" value="Unassembled WGS sequence"/>
</dbReference>
<protein>
    <submittedName>
        <fullName evidence="1">Uncharacterized protein</fullName>
    </submittedName>
</protein>
<dbReference type="RefSeq" id="WP_157568439.1">
    <property type="nucleotide sequence ID" value="NZ_WQKZ01000005.1"/>
</dbReference>
<dbReference type="EMBL" id="WQKZ01000005">
    <property type="protein sequence ID" value="MVN78376.1"/>
    <property type="molecule type" value="Genomic_DNA"/>
</dbReference>
<name>A0A7K1TJ65_9BACT</name>
<evidence type="ECO:0000313" key="1">
    <source>
        <dbReference type="EMBL" id="MVN78376.1"/>
    </source>
</evidence>